<evidence type="ECO:0000256" key="2">
    <source>
        <dbReference type="SAM" id="SignalP"/>
    </source>
</evidence>
<organism evidence="3 4">
    <name type="scientific">Cupriavidus gilardii J11</name>
    <dbReference type="NCBI Taxonomy" id="936133"/>
    <lineage>
        <taxon>Bacteria</taxon>
        <taxon>Pseudomonadati</taxon>
        <taxon>Pseudomonadota</taxon>
        <taxon>Betaproteobacteria</taxon>
        <taxon>Burkholderiales</taxon>
        <taxon>Burkholderiaceae</taxon>
        <taxon>Cupriavidus</taxon>
    </lineage>
</organism>
<feature type="signal peptide" evidence="2">
    <location>
        <begin position="1"/>
        <end position="22"/>
    </location>
</feature>
<evidence type="ECO:0000313" key="4">
    <source>
        <dbReference type="Proteomes" id="UP000318141"/>
    </source>
</evidence>
<dbReference type="EMBL" id="VLJN01000034">
    <property type="protein sequence ID" value="TWG81826.1"/>
    <property type="molecule type" value="Genomic_DNA"/>
</dbReference>
<protein>
    <submittedName>
        <fullName evidence="3">Uncharacterized protein DUF3261</fullName>
    </submittedName>
</protein>
<dbReference type="Proteomes" id="UP000318141">
    <property type="component" value="Unassembled WGS sequence"/>
</dbReference>
<sequence>MPAPLAAMRRWLAAAFCVGVLAACAPPASRTGPGDDGAGVAGSAAPDATEAADASDAMPRLRLPPAALGRTLDVQQRIAVEYRDGAREQRRELLALLQADARSTRLAAVAGGQVLARLRWDGQALQVTRAPWAPRELDPERILSDLQLSLWPVPGIAAALPPGWRIESMPQRRALWSARRLEVEVEYPDSRTTVLRQYRDGYRLTITTLTEDTGG</sequence>
<keyword evidence="2" id="KW-0732">Signal</keyword>
<accession>A0A562B9F9</accession>
<dbReference type="AlphaFoldDB" id="A0A562B9F9"/>
<keyword evidence="4" id="KW-1185">Reference proteome</keyword>
<feature type="chain" id="PRO_5022020489" evidence="2">
    <location>
        <begin position="23"/>
        <end position="215"/>
    </location>
</feature>
<proteinExistence type="predicted"/>
<dbReference type="InterPro" id="IPR021675">
    <property type="entry name" value="DUF3261"/>
</dbReference>
<feature type="compositionally biased region" description="Low complexity" evidence="1">
    <location>
        <begin position="41"/>
        <end position="57"/>
    </location>
</feature>
<name>A0A562B9F9_9BURK</name>
<comment type="caution">
    <text evidence="3">The sequence shown here is derived from an EMBL/GenBank/DDBJ whole genome shotgun (WGS) entry which is preliminary data.</text>
</comment>
<dbReference type="Pfam" id="PF11659">
    <property type="entry name" value="DUF3261"/>
    <property type="match status" value="1"/>
</dbReference>
<gene>
    <name evidence="3" type="ORF">L602_000400001450</name>
</gene>
<evidence type="ECO:0000256" key="1">
    <source>
        <dbReference type="SAM" id="MobiDB-lite"/>
    </source>
</evidence>
<reference evidence="3 4" key="1">
    <citation type="submission" date="2019-07" db="EMBL/GenBank/DDBJ databases">
        <title>Genome sequencing of lignin-degrading bacterial isolates.</title>
        <authorList>
            <person name="Gladden J."/>
        </authorList>
    </citation>
    <scope>NUCLEOTIDE SEQUENCE [LARGE SCALE GENOMIC DNA]</scope>
    <source>
        <strain evidence="3 4">J11</strain>
    </source>
</reference>
<feature type="region of interest" description="Disordered" evidence="1">
    <location>
        <begin position="28"/>
        <end position="59"/>
    </location>
</feature>
<evidence type="ECO:0000313" key="3">
    <source>
        <dbReference type="EMBL" id="TWG81826.1"/>
    </source>
</evidence>